<feature type="transmembrane region" description="Helical" evidence="1">
    <location>
        <begin position="197"/>
        <end position="214"/>
    </location>
</feature>
<dbReference type="AlphaFoldDB" id="A0A2A2LHS0"/>
<feature type="transmembrane region" description="Helical" evidence="1">
    <location>
        <begin position="235"/>
        <end position="257"/>
    </location>
</feature>
<reference evidence="3 4" key="1">
    <citation type="journal article" date="2017" name="Curr. Biol.">
        <title>Genome architecture and evolution of a unichromosomal asexual nematode.</title>
        <authorList>
            <person name="Fradin H."/>
            <person name="Zegar C."/>
            <person name="Gutwein M."/>
            <person name="Lucas J."/>
            <person name="Kovtun M."/>
            <person name="Corcoran D."/>
            <person name="Baugh L.R."/>
            <person name="Kiontke K."/>
            <person name="Gunsalus K."/>
            <person name="Fitch D.H."/>
            <person name="Piano F."/>
        </authorList>
    </citation>
    <scope>NUCLEOTIDE SEQUENCE [LARGE SCALE GENOMIC DNA]</scope>
    <source>
        <strain evidence="3">PF1309</strain>
    </source>
</reference>
<feature type="transmembrane region" description="Helical" evidence="1">
    <location>
        <begin position="81"/>
        <end position="102"/>
    </location>
</feature>
<dbReference type="PANTHER" id="PTHR35982">
    <property type="entry name" value="AGAP005361-PA"/>
    <property type="match status" value="1"/>
</dbReference>
<sequence>MDYMLDAYVFAYLPFEVDKETRKLWAERAFKVVQAADWFCKYQDPWKIFDNHTSFLFGELLFFFLAFLAFCHAWRHGPRYVLVWFGILVHALNVENLCYWIPDMDNFWQAQGIFTLFGARAPLYIIVGIYHMFDYTAFVMASRLHLPWWATGPAMGLMAVMCDMPYDIMSIKMVWWTWHDTDPNIYDRNYWVPWNSYYFHASFACSFYLILTFARKKLVDEEYDWKKLHREILAVVLAGMGAFWLGTVQFALIYHPIHDIFKVHSEITTILFLSIYAVIVWAADRKNKNPLARQGEFTLHYLRESRNPYWFDEVFLAIICEYLFFMICACVSDPENIVSEGLHQPIANDCEELQKVQTPTGMVLYKKKYLCLNDYDEKYFDFHCLPGGSVKLVYHRKLKNPEKEKPKPAEEKKND</sequence>
<gene>
    <name evidence="3" type="ORF">WR25_14394</name>
</gene>
<dbReference type="Pfam" id="PF25085">
    <property type="entry name" value="DUF7802"/>
    <property type="match status" value="1"/>
</dbReference>
<dbReference type="Proteomes" id="UP000218231">
    <property type="component" value="Unassembled WGS sequence"/>
</dbReference>
<protein>
    <recommendedName>
        <fullName evidence="2">DUF7802 domain-containing protein</fullName>
    </recommendedName>
</protein>
<evidence type="ECO:0000313" key="3">
    <source>
        <dbReference type="EMBL" id="PAV85806.1"/>
    </source>
</evidence>
<keyword evidence="1" id="KW-0812">Transmembrane</keyword>
<dbReference type="OrthoDB" id="188749at2759"/>
<dbReference type="EMBL" id="LIAE01006728">
    <property type="protein sequence ID" value="PAV85806.1"/>
    <property type="molecule type" value="Genomic_DNA"/>
</dbReference>
<feature type="transmembrane region" description="Helical" evidence="1">
    <location>
        <begin position="154"/>
        <end position="177"/>
    </location>
</feature>
<comment type="caution">
    <text evidence="3">The sequence shown here is derived from an EMBL/GenBank/DDBJ whole genome shotgun (WGS) entry which is preliminary data.</text>
</comment>
<keyword evidence="1" id="KW-0472">Membrane</keyword>
<feature type="transmembrane region" description="Helical" evidence="1">
    <location>
        <begin position="108"/>
        <end position="133"/>
    </location>
</feature>
<accession>A0A2A2LHS0</accession>
<proteinExistence type="predicted"/>
<dbReference type="InterPro" id="IPR056704">
    <property type="entry name" value="DUF7802"/>
</dbReference>
<evidence type="ECO:0000313" key="4">
    <source>
        <dbReference type="Proteomes" id="UP000218231"/>
    </source>
</evidence>
<name>A0A2A2LHS0_9BILA</name>
<organism evidence="3 4">
    <name type="scientific">Diploscapter pachys</name>
    <dbReference type="NCBI Taxonomy" id="2018661"/>
    <lineage>
        <taxon>Eukaryota</taxon>
        <taxon>Metazoa</taxon>
        <taxon>Ecdysozoa</taxon>
        <taxon>Nematoda</taxon>
        <taxon>Chromadorea</taxon>
        <taxon>Rhabditida</taxon>
        <taxon>Rhabditina</taxon>
        <taxon>Rhabditomorpha</taxon>
        <taxon>Rhabditoidea</taxon>
        <taxon>Rhabditidae</taxon>
        <taxon>Diploscapter</taxon>
    </lineage>
</organism>
<evidence type="ECO:0000259" key="2">
    <source>
        <dbReference type="Pfam" id="PF25085"/>
    </source>
</evidence>
<evidence type="ECO:0000256" key="1">
    <source>
        <dbReference type="SAM" id="Phobius"/>
    </source>
</evidence>
<feature type="transmembrane region" description="Helical" evidence="1">
    <location>
        <begin position="263"/>
        <end position="283"/>
    </location>
</feature>
<keyword evidence="1" id="KW-1133">Transmembrane helix</keyword>
<dbReference type="PANTHER" id="PTHR35982:SF1">
    <property type="entry name" value="SPIROCYCLASE, AVEC FAMILY"/>
    <property type="match status" value="1"/>
</dbReference>
<keyword evidence="4" id="KW-1185">Reference proteome</keyword>
<feature type="domain" description="DUF7802" evidence="2">
    <location>
        <begin position="1"/>
        <end position="391"/>
    </location>
</feature>
<feature type="transmembrane region" description="Helical" evidence="1">
    <location>
        <begin position="55"/>
        <end position="74"/>
    </location>
</feature>